<dbReference type="PANTHER" id="PTHR10357">
    <property type="entry name" value="ALPHA-AMYLASE FAMILY MEMBER"/>
    <property type="match status" value="1"/>
</dbReference>
<comment type="caution">
    <text evidence="2">The sequence shown here is derived from an EMBL/GenBank/DDBJ whole genome shotgun (WGS) entry which is preliminary data.</text>
</comment>
<dbReference type="CDD" id="cd11336">
    <property type="entry name" value="AmyAc_MTSase"/>
    <property type="match status" value="1"/>
</dbReference>
<name>A0A031LLD6_9CREN</name>
<protein>
    <submittedName>
        <fullName evidence="2">Malto-oligosyltrehalose synthase</fullName>
    </submittedName>
</protein>
<dbReference type="STRING" id="1160895.CM19_11295"/>
<accession>A0A031LLD6</accession>
<dbReference type="SMART" id="SM00642">
    <property type="entry name" value="Aamy"/>
    <property type="match status" value="1"/>
</dbReference>
<dbReference type="Proteomes" id="UP000024332">
    <property type="component" value="Unassembled WGS sequence"/>
</dbReference>
<dbReference type="Pfam" id="PF00128">
    <property type="entry name" value="Alpha-amylase"/>
    <property type="match status" value="1"/>
</dbReference>
<dbReference type="NCBIfam" id="TIGR02401">
    <property type="entry name" value="trehalose_TreY"/>
    <property type="match status" value="1"/>
</dbReference>
<dbReference type="GO" id="GO:0047470">
    <property type="term" value="F:(1,4)-alpha-D-glucan 1-alpha-D-glucosylmutase activity"/>
    <property type="evidence" value="ECO:0007669"/>
    <property type="project" value="TreeGrafter"/>
</dbReference>
<organism evidence="2 3">
    <name type="scientific">Candidatus Acidianus copahuensis</name>
    <dbReference type="NCBI Taxonomy" id="1160895"/>
    <lineage>
        <taxon>Archaea</taxon>
        <taxon>Thermoproteota</taxon>
        <taxon>Thermoprotei</taxon>
        <taxon>Sulfolobales</taxon>
        <taxon>Sulfolobaceae</taxon>
        <taxon>Acidianus</taxon>
    </lineage>
</organism>
<feature type="domain" description="Glycosyl hydrolase family 13 catalytic" evidence="1">
    <location>
        <begin position="10"/>
        <end position="392"/>
    </location>
</feature>
<dbReference type="Gene3D" id="3.20.20.80">
    <property type="entry name" value="Glycosidases"/>
    <property type="match status" value="1"/>
</dbReference>
<dbReference type="InterPro" id="IPR006047">
    <property type="entry name" value="GH13_cat_dom"/>
</dbReference>
<dbReference type="InterPro" id="IPR013797">
    <property type="entry name" value="Maltooligo_trehalose_synth_4"/>
</dbReference>
<dbReference type="PANTHER" id="PTHR10357:SF216">
    <property type="entry name" value="MALTOOLIGOSYL TREHALOSE SYNTHASE-RELATED"/>
    <property type="match status" value="1"/>
</dbReference>
<sequence>MSMSYRVQLSYKFTFLDLLNIMDYLNELGVEWIYLSPILQARKGSEHGYDVYDFSKVNEELGGLDLLMKVSAKAKELGMKILVDVVPNHMTLENPYLMDVLKNGRNSKYSKYFDWDGEKIILPILGEELNDAIKSMEIKDGFLHYYDHVLPLNVGSESSNETKLTDLLKHQNYILEYWKNSSKEINYRRFFDVNSLIGLRQEDPEVFEDTHKVIFSLVKQGVIQGIRVDHPDGLFDPKRYFEQLRERVGGVLIQAEKILSGHERLRDWKIDGTTGYDFLRDVNMLFVEKENKFIMERIYEEFTGESLNYERSIWKSKEDVIEELFKGDIDRIAKKIEKITGKDYRKEIKDFIKCMRVYRTYISDHVEWDDIEAIAKASECSGPGVLDLVNNRSAMMYLQQLESPIMAKGLEDTFFYRYNPLISLNEVGGDPWTFGITCEEFHARNLERELFRPNTMTTLSTHDTKFSEDVRARINVLSEIPLEWEVKVKEWAAINEKFKISRGRFVYPTKNDEFRFYQVLLGTWKEYSEEYEERLVKYMMKAIREEKNETSWLFPNDEYEKAVEKFVRNVIKDGEFLRSFLPFYEKIKRIGEINSISQKTLQLTSPGIPDIYQGNETFTFLMVDPDNRRPVDFDHLKKELSEIKREDPRKMTMNRLKTYIVWKLLELRRRRRELFKGYTPVNVSGDYSKRLCVFSRNGLVTVAPRLIANNYPLNMSRINIDLDGEYEDILTGDVVDINEALRQLPVAVLVKR</sequence>
<dbReference type="InterPro" id="IPR012767">
    <property type="entry name" value="Trehalose_TreY"/>
</dbReference>
<dbReference type="GO" id="GO:0030980">
    <property type="term" value="P:alpha-glucan catabolic process"/>
    <property type="evidence" value="ECO:0007669"/>
    <property type="project" value="TreeGrafter"/>
</dbReference>
<dbReference type="InterPro" id="IPR017853">
    <property type="entry name" value="GH"/>
</dbReference>
<dbReference type="Gene3D" id="1.10.10.470">
    <property type="entry name" value="Maltooligosyl trehalose synthase, domain 4"/>
    <property type="match status" value="1"/>
</dbReference>
<evidence type="ECO:0000313" key="3">
    <source>
        <dbReference type="Proteomes" id="UP000024332"/>
    </source>
</evidence>
<evidence type="ECO:0000259" key="1">
    <source>
        <dbReference type="SMART" id="SM00642"/>
    </source>
</evidence>
<dbReference type="GO" id="GO:0005992">
    <property type="term" value="P:trehalose biosynthetic process"/>
    <property type="evidence" value="ECO:0007669"/>
    <property type="project" value="TreeGrafter"/>
</dbReference>
<keyword evidence="3" id="KW-1185">Reference proteome</keyword>
<dbReference type="SUPFAM" id="SSF51445">
    <property type="entry name" value="(Trans)glycosidases"/>
    <property type="match status" value="1"/>
</dbReference>
<dbReference type="AlphaFoldDB" id="A0A031LLD6"/>
<dbReference type="EMBL" id="JFZT01000057">
    <property type="protein sequence ID" value="EZQ02049.1"/>
    <property type="molecule type" value="Genomic_DNA"/>
</dbReference>
<reference evidence="2 3" key="1">
    <citation type="submission" date="2014-03" db="EMBL/GenBank/DDBJ databases">
        <title>Draft genome sequence of the novel thermoacidophilic archaea Acidianus copahuensis ALE1 strain, isolated from Copahue volcanic area in Neuquen Argentina.</title>
        <authorList>
            <person name="Urbieta M.S."/>
            <person name="Rascovan N."/>
            <person name="Castro C."/>
            <person name="Revale S."/>
            <person name="Giaveno M.A."/>
            <person name="Vazquez M.P."/>
            <person name="Donati E.R."/>
        </authorList>
    </citation>
    <scope>NUCLEOTIDE SEQUENCE [LARGE SCALE GENOMIC DNA]</scope>
    <source>
        <strain evidence="2 3">ALE1</strain>
    </source>
</reference>
<evidence type="ECO:0000313" key="2">
    <source>
        <dbReference type="EMBL" id="EZQ02049.1"/>
    </source>
</evidence>
<proteinExistence type="predicted"/>
<dbReference type="Gene3D" id="3.30.1590.10">
    <property type="entry name" value="Maltooligosyl trehalose synthase, domain 2"/>
    <property type="match status" value="1"/>
</dbReference>
<gene>
    <name evidence="2" type="ORF">CM19_11295</name>
</gene>
<dbReference type="Gene3D" id="1.10.150.200">
    <property type="entry name" value="Maltooligosyl trehalose synthase, domain 3"/>
    <property type="match status" value="1"/>
</dbReference>